<feature type="transmembrane region" description="Helical" evidence="6">
    <location>
        <begin position="274"/>
        <end position="293"/>
    </location>
</feature>
<evidence type="ECO:0000313" key="9">
    <source>
        <dbReference type="Proteomes" id="UP000198604"/>
    </source>
</evidence>
<evidence type="ECO:0000256" key="1">
    <source>
        <dbReference type="ARBA" id="ARBA00004651"/>
    </source>
</evidence>
<evidence type="ECO:0000256" key="6">
    <source>
        <dbReference type="SAM" id="Phobius"/>
    </source>
</evidence>
<evidence type="ECO:0000256" key="3">
    <source>
        <dbReference type="ARBA" id="ARBA00022692"/>
    </source>
</evidence>
<keyword evidence="9" id="KW-1185">Reference proteome</keyword>
<dbReference type="PANTHER" id="PTHR23523">
    <property type="match status" value="1"/>
</dbReference>
<comment type="subcellular location">
    <subcellularLocation>
        <location evidence="1">Cell membrane</location>
        <topology evidence="1">Multi-pass membrane protein</topology>
    </subcellularLocation>
</comment>
<feature type="transmembrane region" description="Helical" evidence="6">
    <location>
        <begin position="245"/>
        <end position="265"/>
    </location>
</feature>
<feature type="transmembrane region" description="Helical" evidence="6">
    <location>
        <begin position="101"/>
        <end position="125"/>
    </location>
</feature>
<dbReference type="STRING" id="1608583.BN1356_01037"/>
<dbReference type="AlphaFoldDB" id="A0A0E4H7P9"/>
<feature type="transmembrane region" description="Helical" evidence="6">
    <location>
        <begin position="207"/>
        <end position="225"/>
    </location>
</feature>
<dbReference type="InterPro" id="IPR020846">
    <property type="entry name" value="MFS_dom"/>
</dbReference>
<dbReference type="InterPro" id="IPR036259">
    <property type="entry name" value="MFS_trans_sf"/>
</dbReference>
<proteinExistence type="predicted"/>
<dbReference type="Gene3D" id="1.20.1250.20">
    <property type="entry name" value="MFS general substrate transporter like domains"/>
    <property type="match status" value="1"/>
</dbReference>
<feature type="transmembrane region" description="Helical" evidence="6">
    <location>
        <begin position="299"/>
        <end position="321"/>
    </location>
</feature>
<dbReference type="Proteomes" id="UP000198604">
    <property type="component" value="Unassembled WGS sequence"/>
</dbReference>
<dbReference type="SUPFAM" id="SSF103473">
    <property type="entry name" value="MFS general substrate transporter"/>
    <property type="match status" value="1"/>
</dbReference>
<keyword evidence="3 6" id="KW-0812">Transmembrane</keyword>
<feature type="transmembrane region" description="Helical" evidence="6">
    <location>
        <begin position="137"/>
        <end position="159"/>
    </location>
</feature>
<feature type="transmembrane region" description="Helical" evidence="6">
    <location>
        <begin position="79"/>
        <end position="95"/>
    </location>
</feature>
<dbReference type="EMBL" id="CTEN01000002">
    <property type="protein sequence ID" value="CQR24682.1"/>
    <property type="molecule type" value="Genomic_DNA"/>
</dbReference>
<evidence type="ECO:0000259" key="7">
    <source>
        <dbReference type="PROSITE" id="PS50850"/>
    </source>
</evidence>
<evidence type="ECO:0000313" key="8">
    <source>
        <dbReference type="EMBL" id="CQR24682.1"/>
    </source>
</evidence>
<gene>
    <name evidence="8" type="ORF">BN1356_01037</name>
</gene>
<dbReference type="InterPro" id="IPR011701">
    <property type="entry name" value="MFS"/>
</dbReference>
<accession>A0A0E4H7P9</accession>
<dbReference type="OrthoDB" id="9797740at2"/>
<keyword evidence="5 6" id="KW-0472">Membrane</keyword>
<dbReference type="GO" id="GO:0022857">
    <property type="term" value="F:transmembrane transporter activity"/>
    <property type="evidence" value="ECO:0007669"/>
    <property type="project" value="InterPro"/>
</dbReference>
<name>A0A0E4H7P9_9STRE</name>
<evidence type="ECO:0000256" key="5">
    <source>
        <dbReference type="ARBA" id="ARBA00023136"/>
    </source>
</evidence>
<feature type="transmembrane region" description="Helical" evidence="6">
    <location>
        <begin position="49"/>
        <end position="67"/>
    </location>
</feature>
<feature type="transmembrane region" description="Helical" evidence="6">
    <location>
        <begin position="367"/>
        <end position="386"/>
    </location>
</feature>
<dbReference type="PANTHER" id="PTHR23523:SF2">
    <property type="entry name" value="2-NITROIMIDAZOLE TRANSPORTER"/>
    <property type="match status" value="1"/>
</dbReference>
<dbReference type="RefSeq" id="WP_093650305.1">
    <property type="nucleotide sequence ID" value="NZ_CTEN01000002.1"/>
</dbReference>
<keyword evidence="2" id="KW-0813">Transport</keyword>
<feature type="transmembrane region" description="Helical" evidence="6">
    <location>
        <begin position="342"/>
        <end position="361"/>
    </location>
</feature>
<keyword evidence="4 6" id="KW-1133">Transmembrane helix</keyword>
<evidence type="ECO:0000256" key="2">
    <source>
        <dbReference type="ARBA" id="ARBA00022448"/>
    </source>
</evidence>
<dbReference type="InterPro" id="IPR052524">
    <property type="entry name" value="MFS_Cyanate_Porter"/>
</dbReference>
<evidence type="ECO:0000256" key="4">
    <source>
        <dbReference type="ARBA" id="ARBA00022989"/>
    </source>
</evidence>
<feature type="domain" description="Major facilitator superfamily (MFS) profile" evidence="7">
    <location>
        <begin position="9"/>
        <end position="389"/>
    </location>
</feature>
<dbReference type="Pfam" id="PF07690">
    <property type="entry name" value="MFS_1"/>
    <property type="match status" value="1"/>
</dbReference>
<dbReference type="PROSITE" id="PS50850">
    <property type="entry name" value="MFS"/>
    <property type="match status" value="1"/>
</dbReference>
<organism evidence="8 9">
    <name type="scientific">Streptococcus varani</name>
    <dbReference type="NCBI Taxonomy" id="1608583"/>
    <lineage>
        <taxon>Bacteria</taxon>
        <taxon>Bacillati</taxon>
        <taxon>Bacillota</taxon>
        <taxon>Bacilli</taxon>
        <taxon>Lactobacillales</taxon>
        <taxon>Streptococcaceae</taxon>
        <taxon>Streptococcus</taxon>
    </lineage>
</organism>
<protein>
    <submittedName>
        <fullName evidence="8">Major Facilitator Superfamily protein</fullName>
    </submittedName>
</protein>
<feature type="transmembrane region" description="Helical" evidence="6">
    <location>
        <begin position="165"/>
        <end position="186"/>
    </location>
</feature>
<reference evidence="9" key="1">
    <citation type="submission" date="2015-03" db="EMBL/GenBank/DDBJ databases">
        <authorList>
            <person name="Urmite Genomes"/>
        </authorList>
    </citation>
    <scope>NUCLEOTIDE SEQUENCE [LARGE SCALE GENOMIC DNA]</scope>
    <source>
        <strain evidence="9">FF10</strain>
    </source>
</reference>
<sequence length="393" mass="42654">MQNKKNKKKSLILLIGIMMMGAVMRVPFTAIPAVLTDVAAGLDVPVSDLGILTSLPLIMFAIFSNLAPRWAARFGLERFLGLALIIMALGSFIRITNLAGLYLGTLLIGVAIAAINVLLPSLVSVHFPLKVGTYTTIYITMMGIASTVGSMIAVPIVVATSWQSLIIFLSILVTVTALVWLPNWSYHHPIQEKVKENQQTSLWKNKAALAFLLFSGLQSTLFYTVMTWLPTIAQTAGLSKAEGGLIAGTFSMLSIPISLFIPTIISRLNNKQRASFMSALSLLLITGFIWMLFQPSSFVTWVLISAMLGLPISALFPYMMLSFTLKTSDGQATARLSGMVQSGGYLLASVGPVLLGYSFSLTGSWELFIFSLIAVTLLMILTIFAIEKEDIII</sequence>
<dbReference type="GO" id="GO:0005886">
    <property type="term" value="C:plasma membrane"/>
    <property type="evidence" value="ECO:0007669"/>
    <property type="project" value="UniProtKB-SubCell"/>
</dbReference>